<dbReference type="InterPro" id="IPR050276">
    <property type="entry name" value="MshD_Acetyltransferase"/>
</dbReference>
<evidence type="ECO:0000313" key="3">
    <source>
        <dbReference type="Proteomes" id="UP000644875"/>
    </source>
</evidence>
<dbReference type="Proteomes" id="UP000644875">
    <property type="component" value="Unassembled WGS sequence"/>
</dbReference>
<organism evidence="2 3">
    <name type="scientific">Streptococcus zalophi</name>
    <dbReference type="NCBI Taxonomy" id="640031"/>
    <lineage>
        <taxon>Bacteria</taxon>
        <taxon>Bacillati</taxon>
        <taxon>Bacillota</taxon>
        <taxon>Bacilli</taxon>
        <taxon>Lactobacillales</taxon>
        <taxon>Streptococcaceae</taxon>
        <taxon>Streptococcus</taxon>
    </lineage>
</organism>
<evidence type="ECO:0000259" key="1">
    <source>
        <dbReference type="PROSITE" id="PS51186"/>
    </source>
</evidence>
<protein>
    <submittedName>
        <fullName evidence="2">GNAT family N-acetyltransferase</fullName>
    </submittedName>
</protein>
<keyword evidence="3" id="KW-1185">Reference proteome</keyword>
<sequence>MPKVEIDFSLAQTTDAQALITFLNRVGKQTDYMTLDETGIQMSLFEMTHFIEDSLATQNKLCLLAKTPQGIIGLVNISNDSHDRVSHIGEVFIVVDENYQGYGLGHLLMEEAIDWAEHHSQLKRLELTVQKRNVVAIHLYQKYGFIIEGTKQRGAKTKNGEFLDVYLMGKLID</sequence>
<feature type="domain" description="N-acetyltransferase" evidence="1">
    <location>
        <begin position="6"/>
        <end position="173"/>
    </location>
</feature>
<dbReference type="PANTHER" id="PTHR43617:SF34">
    <property type="entry name" value="PUTATIVE-RELATED"/>
    <property type="match status" value="1"/>
</dbReference>
<gene>
    <name evidence="2" type="ORF">JHK64_01260</name>
</gene>
<accession>A0A934P950</accession>
<dbReference type="PROSITE" id="PS51186">
    <property type="entry name" value="GNAT"/>
    <property type="match status" value="1"/>
</dbReference>
<name>A0A934P950_9STRE</name>
<dbReference type="InterPro" id="IPR016181">
    <property type="entry name" value="Acyl_CoA_acyltransferase"/>
</dbReference>
<dbReference type="GO" id="GO:0016747">
    <property type="term" value="F:acyltransferase activity, transferring groups other than amino-acyl groups"/>
    <property type="evidence" value="ECO:0007669"/>
    <property type="project" value="InterPro"/>
</dbReference>
<dbReference type="Gene3D" id="3.40.630.30">
    <property type="match status" value="1"/>
</dbReference>
<dbReference type="AlphaFoldDB" id="A0A934P950"/>
<comment type="caution">
    <text evidence="2">The sequence shown here is derived from an EMBL/GenBank/DDBJ whole genome shotgun (WGS) entry which is preliminary data.</text>
</comment>
<dbReference type="InterPro" id="IPR000182">
    <property type="entry name" value="GNAT_dom"/>
</dbReference>
<dbReference type="RefSeq" id="WP_199567182.1">
    <property type="nucleotide sequence ID" value="NZ_JAENBP010000001.1"/>
</dbReference>
<dbReference type="EMBL" id="JAENBP010000001">
    <property type="protein sequence ID" value="MBJ8349257.1"/>
    <property type="molecule type" value="Genomic_DNA"/>
</dbReference>
<reference evidence="2 3" key="1">
    <citation type="journal article" date="2021" name="Int. J. Syst. Evol. Microbiol.">
        <title>Streptococcus vicugnae sp. nov., isolated from faeces of alpacas (Vicugna pacos) and cattle (Bos taurus), Streptococcus zalophi sp. nov., and Streptococcus pacificus sp. nov., isolated from respiratory tract of California sea lions (Zalophus californianus).</title>
        <authorList>
            <person name="Volokhov D.V."/>
            <person name="Zagorodnyaya T.A."/>
            <person name="Shen Z."/>
            <person name="Blom J."/>
            <person name="Furtak V.A."/>
            <person name="Eisenberg T."/>
            <person name="Fan P."/>
            <person name="Jeong K.C."/>
            <person name="Gao Y."/>
            <person name="Zhang S."/>
            <person name="Amselle M."/>
        </authorList>
    </citation>
    <scope>NUCLEOTIDE SEQUENCE [LARGE SCALE GENOMIC DNA]</scope>
    <source>
        <strain evidence="3">CSL7508-lung</strain>
    </source>
</reference>
<evidence type="ECO:0000313" key="2">
    <source>
        <dbReference type="EMBL" id="MBJ8349257.1"/>
    </source>
</evidence>
<proteinExistence type="predicted"/>
<dbReference type="Pfam" id="PF00583">
    <property type="entry name" value="Acetyltransf_1"/>
    <property type="match status" value="1"/>
</dbReference>
<dbReference type="CDD" id="cd04301">
    <property type="entry name" value="NAT_SF"/>
    <property type="match status" value="1"/>
</dbReference>
<dbReference type="SUPFAM" id="SSF55729">
    <property type="entry name" value="Acyl-CoA N-acyltransferases (Nat)"/>
    <property type="match status" value="1"/>
</dbReference>
<dbReference type="PANTHER" id="PTHR43617">
    <property type="entry name" value="L-AMINO ACID N-ACETYLTRANSFERASE"/>
    <property type="match status" value="1"/>
</dbReference>